<protein>
    <submittedName>
        <fullName evidence="2">HHIP-like protein 1</fullName>
    </submittedName>
</protein>
<feature type="region of interest" description="Disordered" evidence="1">
    <location>
        <begin position="70"/>
        <end position="98"/>
    </location>
</feature>
<feature type="region of interest" description="Disordered" evidence="1">
    <location>
        <begin position="183"/>
        <end position="212"/>
    </location>
</feature>
<feature type="region of interest" description="Disordered" evidence="1">
    <location>
        <begin position="115"/>
        <end position="161"/>
    </location>
</feature>
<name>A0AAD9B097_DISEL</name>
<gene>
    <name evidence="2" type="ORF">KUDE01_015713</name>
</gene>
<comment type="caution">
    <text evidence="2">The sequence shown here is derived from an EMBL/GenBank/DDBJ whole genome shotgun (WGS) entry which is preliminary data.</text>
</comment>
<feature type="compositionally biased region" description="Low complexity" evidence="1">
    <location>
        <begin position="82"/>
        <end position="95"/>
    </location>
</feature>
<reference evidence="2" key="1">
    <citation type="submission" date="2023-04" db="EMBL/GenBank/DDBJ databases">
        <title>Chromosome-level genome of Chaenocephalus aceratus.</title>
        <authorList>
            <person name="Park H."/>
        </authorList>
    </citation>
    <scope>NUCLEOTIDE SEQUENCE</scope>
    <source>
        <strain evidence="2">DE</strain>
        <tissue evidence="2">Muscle</tissue>
    </source>
</reference>
<proteinExistence type="predicted"/>
<evidence type="ECO:0000313" key="2">
    <source>
        <dbReference type="EMBL" id="KAK1875097.1"/>
    </source>
</evidence>
<sequence length="212" mass="23351">MLILRDHYTDEMEAKINILNTLSTYHWQNPLDVASSWARRNLGRRLQEETLEQAAALLTAQIVDRTVAAPAQPEQSTPVPHTSSTKTVNTTTTMTDPKGDSIVEVETEYRIPPSMVLTSPVPKPQRTRRIPSLTPRGKRVPSLTPQPPARSPPPPFNPAVATEEDSIFDLSLEELEYALVPATLPQQPSCPVLSRSPVATRSLGAQSRANCK</sequence>
<dbReference type="Proteomes" id="UP001228049">
    <property type="component" value="Unassembled WGS sequence"/>
</dbReference>
<dbReference type="AlphaFoldDB" id="A0AAD9B097"/>
<organism evidence="2 3">
    <name type="scientific">Dissostichus eleginoides</name>
    <name type="common">Patagonian toothfish</name>
    <name type="synonym">Dissostichus amissus</name>
    <dbReference type="NCBI Taxonomy" id="100907"/>
    <lineage>
        <taxon>Eukaryota</taxon>
        <taxon>Metazoa</taxon>
        <taxon>Chordata</taxon>
        <taxon>Craniata</taxon>
        <taxon>Vertebrata</taxon>
        <taxon>Euteleostomi</taxon>
        <taxon>Actinopterygii</taxon>
        <taxon>Neopterygii</taxon>
        <taxon>Teleostei</taxon>
        <taxon>Neoteleostei</taxon>
        <taxon>Acanthomorphata</taxon>
        <taxon>Eupercaria</taxon>
        <taxon>Perciformes</taxon>
        <taxon>Notothenioidei</taxon>
        <taxon>Nototheniidae</taxon>
        <taxon>Dissostichus</taxon>
    </lineage>
</organism>
<dbReference type="EMBL" id="JASDAP010000261">
    <property type="protein sequence ID" value="KAK1875097.1"/>
    <property type="molecule type" value="Genomic_DNA"/>
</dbReference>
<feature type="compositionally biased region" description="Pro residues" evidence="1">
    <location>
        <begin position="144"/>
        <end position="157"/>
    </location>
</feature>
<feature type="compositionally biased region" description="Polar residues" evidence="1">
    <location>
        <begin position="197"/>
        <end position="212"/>
    </location>
</feature>
<accession>A0AAD9B097</accession>
<evidence type="ECO:0000313" key="3">
    <source>
        <dbReference type="Proteomes" id="UP001228049"/>
    </source>
</evidence>
<keyword evidence="3" id="KW-1185">Reference proteome</keyword>
<evidence type="ECO:0000256" key="1">
    <source>
        <dbReference type="SAM" id="MobiDB-lite"/>
    </source>
</evidence>